<dbReference type="KEGG" id="nae:BHE16_07645"/>
<feature type="transmembrane region" description="Helical" evidence="5">
    <location>
        <begin position="86"/>
        <end position="116"/>
    </location>
</feature>
<sequence length="375" mass="40949">MEIENALGKAKGFTWRRTRAGLLRVRNSLPKIVQATICAVGAFWFAEVLLGHEGPIFAATSALIALGFGSDTHLRRTMEVAIGCTLGIAVGDILLTIFGQGLWQAGVVLFISLMLARFLDRGTIFSTQLGLQALLVVLLPPNADGVFGRSIDAIIGGVFALFIVALSPRDPRHEPVQELQKLLRELSGTLQDSAAALARLDSTGCWHALVRARATQPTMNKIPAALRAALELATINPVYRNRRNEINRLRRVSEGIDLAVRNTRVFTRRMASVISHDAISHESAELLAAYLEQVAEEVNLINRSISERTIPARMRAEHKAREGLTLAAGKLLPEKFHLSGVEGEGLVLLLRPFLVDLMSAAGIEHDDAVRYLPKL</sequence>
<evidence type="ECO:0000256" key="4">
    <source>
        <dbReference type="ARBA" id="ARBA00023136"/>
    </source>
</evidence>
<comment type="subcellular location">
    <subcellularLocation>
        <location evidence="1">Membrane</location>
        <topology evidence="1">Multi-pass membrane protein</topology>
    </subcellularLocation>
</comment>
<accession>A0A1L2ZNA8</accession>
<gene>
    <name evidence="7" type="ORF">BHE16_07645</name>
</gene>
<evidence type="ECO:0000259" key="6">
    <source>
        <dbReference type="Pfam" id="PF13515"/>
    </source>
</evidence>
<dbReference type="InterPro" id="IPR049453">
    <property type="entry name" value="Memb_transporter_dom"/>
</dbReference>
<evidence type="ECO:0000313" key="8">
    <source>
        <dbReference type="Proteomes" id="UP000183530"/>
    </source>
</evidence>
<dbReference type="GO" id="GO:0016020">
    <property type="term" value="C:membrane"/>
    <property type="evidence" value="ECO:0007669"/>
    <property type="project" value="UniProtKB-SubCell"/>
</dbReference>
<dbReference type="OrthoDB" id="5198202at2"/>
<feature type="transmembrane region" description="Helical" evidence="5">
    <location>
        <begin position="122"/>
        <end position="139"/>
    </location>
</feature>
<reference evidence="7 8" key="1">
    <citation type="submission" date="2016-11" db="EMBL/GenBank/DDBJ databases">
        <title>Genome sequencing of Zhihengliuella aestuarii B18 antagonistic to Plasmodiophora brassicae.</title>
        <authorList>
            <person name="Luo Y."/>
        </authorList>
    </citation>
    <scope>NUCLEOTIDE SEQUENCE [LARGE SCALE GENOMIC DNA]</scope>
    <source>
        <strain evidence="7 8">B18</strain>
    </source>
</reference>
<keyword evidence="2 5" id="KW-0812">Transmembrane</keyword>
<evidence type="ECO:0000313" key="7">
    <source>
        <dbReference type="EMBL" id="APF40905.1"/>
    </source>
</evidence>
<keyword evidence="8" id="KW-1185">Reference proteome</keyword>
<evidence type="ECO:0000256" key="5">
    <source>
        <dbReference type="SAM" id="Phobius"/>
    </source>
</evidence>
<feature type="domain" description="Integral membrane bound transporter" evidence="6">
    <location>
        <begin position="43"/>
        <end position="163"/>
    </location>
</feature>
<feature type="transmembrane region" description="Helical" evidence="5">
    <location>
        <begin position="146"/>
        <end position="166"/>
    </location>
</feature>
<dbReference type="EMBL" id="CP018135">
    <property type="protein sequence ID" value="APF40905.1"/>
    <property type="molecule type" value="Genomic_DNA"/>
</dbReference>
<evidence type="ECO:0000256" key="1">
    <source>
        <dbReference type="ARBA" id="ARBA00004141"/>
    </source>
</evidence>
<dbReference type="AlphaFoldDB" id="A0A1L2ZNA8"/>
<dbReference type="RefSeq" id="WP_071894382.1">
    <property type="nucleotide sequence ID" value="NZ_CP018135.1"/>
</dbReference>
<dbReference type="Proteomes" id="UP000183530">
    <property type="component" value="Chromosome"/>
</dbReference>
<protein>
    <submittedName>
        <fullName evidence="7">FUSC family protein</fullName>
    </submittedName>
</protein>
<evidence type="ECO:0000256" key="2">
    <source>
        <dbReference type="ARBA" id="ARBA00022692"/>
    </source>
</evidence>
<keyword evidence="3 5" id="KW-1133">Transmembrane helix</keyword>
<name>A0A1L2ZNA8_9MICC</name>
<dbReference type="STRING" id="556325.BHE16_07645"/>
<evidence type="ECO:0000256" key="3">
    <source>
        <dbReference type="ARBA" id="ARBA00022989"/>
    </source>
</evidence>
<organism evidence="7 8">
    <name type="scientific">Neomicrococcus aestuarii</name>
    <dbReference type="NCBI Taxonomy" id="556325"/>
    <lineage>
        <taxon>Bacteria</taxon>
        <taxon>Bacillati</taxon>
        <taxon>Actinomycetota</taxon>
        <taxon>Actinomycetes</taxon>
        <taxon>Micrococcales</taxon>
        <taxon>Micrococcaceae</taxon>
        <taxon>Neomicrococcus</taxon>
    </lineage>
</organism>
<dbReference type="Pfam" id="PF13515">
    <property type="entry name" value="FUSC_2"/>
    <property type="match status" value="1"/>
</dbReference>
<proteinExistence type="predicted"/>
<keyword evidence="4 5" id="KW-0472">Membrane</keyword>